<accession>A0A0K2U362</accession>
<dbReference type="AlphaFoldDB" id="A0A0K2U362"/>
<proteinExistence type="predicted"/>
<sequence>MMPLNVYPNNRSRFYGLQKPSCLLFTEDLTCTRQEIRLVVTAGSSKNISMPETVNKRTKKQHVLGLHYDI</sequence>
<evidence type="ECO:0000313" key="1">
    <source>
        <dbReference type="EMBL" id="CDW32347.1"/>
    </source>
</evidence>
<protein>
    <submittedName>
        <fullName evidence="1">Uncharacterized protein</fullName>
    </submittedName>
</protein>
<dbReference type="EMBL" id="HACA01014986">
    <property type="protein sequence ID" value="CDW32347.1"/>
    <property type="molecule type" value="Transcribed_RNA"/>
</dbReference>
<name>A0A0K2U362_LEPSM</name>
<reference evidence="1" key="1">
    <citation type="submission" date="2014-05" db="EMBL/GenBank/DDBJ databases">
        <authorList>
            <person name="Chronopoulou M."/>
        </authorList>
    </citation>
    <scope>NUCLEOTIDE SEQUENCE</scope>
    <source>
        <tissue evidence="1">Whole organism</tissue>
    </source>
</reference>
<organism evidence="1">
    <name type="scientific">Lepeophtheirus salmonis</name>
    <name type="common">Salmon louse</name>
    <name type="synonym">Caligus salmonis</name>
    <dbReference type="NCBI Taxonomy" id="72036"/>
    <lineage>
        <taxon>Eukaryota</taxon>
        <taxon>Metazoa</taxon>
        <taxon>Ecdysozoa</taxon>
        <taxon>Arthropoda</taxon>
        <taxon>Crustacea</taxon>
        <taxon>Multicrustacea</taxon>
        <taxon>Hexanauplia</taxon>
        <taxon>Copepoda</taxon>
        <taxon>Siphonostomatoida</taxon>
        <taxon>Caligidae</taxon>
        <taxon>Lepeophtheirus</taxon>
    </lineage>
</organism>